<dbReference type="EMBL" id="JAKOGI010000100">
    <property type="protein sequence ID" value="KAJ8444344.1"/>
    <property type="molecule type" value="Genomic_DNA"/>
</dbReference>
<comment type="caution">
    <text evidence="2">The sequence shown here is derived from an EMBL/GenBank/DDBJ whole genome shotgun (WGS) entry which is preliminary data.</text>
</comment>
<accession>A0A9Q1QJP6</accession>
<evidence type="ECO:0000256" key="1">
    <source>
        <dbReference type="SAM" id="Phobius"/>
    </source>
</evidence>
<dbReference type="GO" id="GO:0003723">
    <property type="term" value="F:RNA binding"/>
    <property type="evidence" value="ECO:0007669"/>
    <property type="project" value="TreeGrafter"/>
</dbReference>
<keyword evidence="1" id="KW-1133">Transmembrane helix</keyword>
<dbReference type="AlphaFoldDB" id="A0A9Q1QJP6"/>
<dbReference type="PANTHER" id="PTHR47073">
    <property type="entry name" value="PROTEIN ANTI-SILENCING 1"/>
    <property type="match status" value="1"/>
</dbReference>
<evidence type="ECO:0000313" key="3">
    <source>
        <dbReference type="Proteomes" id="UP001153076"/>
    </source>
</evidence>
<dbReference type="OrthoDB" id="1896853at2759"/>
<dbReference type="Proteomes" id="UP001153076">
    <property type="component" value="Unassembled WGS sequence"/>
</dbReference>
<proteinExistence type="predicted"/>
<keyword evidence="3" id="KW-1185">Reference proteome</keyword>
<feature type="transmembrane region" description="Helical" evidence="1">
    <location>
        <begin position="6"/>
        <end position="34"/>
    </location>
</feature>
<keyword evidence="1" id="KW-0812">Transmembrane</keyword>
<evidence type="ECO:0000313" key="2">
    <source>
        <dbReference type="EMBL" id="KAJ8444344.1"/>
    </source>
</evidence>
<protein>
    <submittedName>
        <fullName evidence="2">Uncharacterized protein</fullName>
    </submittedName>
</protein>
<dbReference type="PANTHER" id="PTHR47073:SF2">
    <property type="entry name" value="PROTEIN ANTI-SILENCING 1"/>
    <property type="match status" value="1"/>
</dbReference>
<keyword evidence="1" id="KW-0472">Membrane</keyword>
<sequence>MDFGSMGALLSCVCLLEGTGCVSSSLAFFLWLFFVLLPMGARLKVDGKLFEFVCGQRKGLPLLRRGSASGKVNGLGEGGGSEVSTVGLRSLILLNSLPLCQSRLFQRWQSSSPHNLVRNFVLCSQRKKNRKDEEVLEKECRPLVAFPGALNSPEKQSSLPGHLVIDKLKHQMQRESREAVSTSHSSQSNTLEYELALEWRLQQDRSDLCWRKLHKQQGEELKKLKRSFKPKK</sequence>
<reference evidence="2" key="1">
    <citation type="submission" date="2022-04" db="EMBL/GenBank/DDBJ databases">
        <title>Carnegiea gigantea Genome sequencing and assembly v2.</title>
        <authorList>
            <person name="Copetti D."/>
            <person name="Sanderson M.J."/>
            <person name="Burquez A."/>
            <person name="Wojciechowski M.F."/>
        </authorList>
    </citation>
    <scope>NUCLEOTIDE SEQUENCE</scope>
    <source>
        <strain evidence="2">SGP5-SGP5p</strain>
        <tissue evidence="2">Aerial part</tissue>
    </source>
</reference>
<organism evidence="2 3">
    <name type="scientific">Carnegiea gigantea</name>
    <dbReference type="NCBI Taxonomy" id="171969"/>
    <lineage>
        <taxon>Eukaryota</taxon>
        <taxon>Viridiplantae</taxon>
        <taxon>Streptophyta</taxon>
        <taxon>Embryophyta</taxon>
        <taxon>Tracheophyta</taxon>
        <taxon>Spermatophyta</taxon>
        <taxon>Magnoliopsida</taxon>
        <taxon>eudicotyledons</taxon>
        <taxon>Gunneridae</taxon>
        <taxon>Pentapetalae</taxon>
        <taxon>Caryophyllales</taxon>
        <taxon>Cactineae</taxon>
        <taxon>Cactaceae</taxon>
        <taxon>Cactoideae</taxon>
        <taxon>Echinocereeae</taxon>
        <taxon>Carnegiea</taxon>
    </lineage>
</organism>
<gene>
    <name evidence="2" type="ORF">Cgig2_019902</name>
</gene>
<name>A0A9Q1QJP6_9CARY</name>